<gene>
    <name evidence="1" type="ORF">EZS27_012234</name>
</gene>
<sequence>MKKVAVLSNQTLYDLAVQHYGTVEATGELFALNPDIRNTPEREDFCFDLPIQPGEIVMNEESRLIKKNRVKELSDKEITTWQEL</sequence>
<organism evidence="1">
    <name type="scientific">termite gut metagenome</name>
    <dbReference type="NCBI Taxonomy" id="433724"/>
    <lineage>
        <taxon>unclassified sequences</taxon>
        <taxon>metagenomes</taxon>
        <taxon>organismal metagenomes</taxon>
    </lineage>
</organism>
<proteinExistence type="predicted"/>
<reference evidence="1" key="1">
    <citation type="submission" date="2019-03" db="EMBL/GenBank/DDBJ databases">
        <title>Single cell metagenomics reveals metabolic interactions within the superorganism composed of flagellate Streblomastix strix and complex community of Bacteroidetes bacteria on its surface.</title>
        <authorList>
            <person name="Treitli S.C."/>
            <person name="Kolisko M."/>
            <person name="Husnik F."/>
            <person name="Keeling P."/>
            <person name="Hampl V."/>
        </authorList>
    </citation>
    <scope>NUCLEOTIDE SEQUENCE</scope>
    <source>
        <strain evidence="1">STM</strain>
    </source>
</reference>
<protein>
    <recommendedName>
        <fullName evidence="2">LysM domain-containing protein</fullName>
    </recommendedName>
</protein>
<dbReference type="EMBL" id="SNRY01000502">
    <property type="protein sequence ID" value="KAA6339869.1"/>
    <property type="molecule type" value="Genomic_DNA"/>
</dbReference>
<evidence type="ECO:0000313" key="1">
    <source>
        <dbReference type="EMBL" id="KAA6339869.1"/>
    </source>
</evidence>
<dbReference type="AlphaFoldDB" id="A0A5J4S192"/>
<comment type="caution">
    <text evidence="1">The sequence shown here is derived from an EMBL/GenBank/DDBJ whole genome shotgun (WGS) entry which is preliminary data.</text>
</comment>
<evidence type="ECO:0008006" key="2">
    <source>
        <dbReference type="Google" id="ProtNLM"/>
    </source>
</evidence>
<name>A0A5J4S192_9ZZZZ</name>
<accession>A0A5J4S192</accession>